<dbReference type="PROSITE" id="PS50104">
    <property type="entry name" value="TIR"/>
    <property type="match status" value="1"/>
</dbReference>
<evidence type="ECO:0000256" key="1">
    <source>
        <dbReference type="ARBA" id="ARBA00022737"/>
    </source>
</evidence>
<dbReference type="GO" id="GO:0007165">
    <property type="term" value="P:signal transduction"/>
    <property type="evidence" value="ECO:0007669"/>
    <property type="project" value="InterPro"/>
</dbReference>
<dbReference type="GO" id="GO:0043531">
    <property type="term" value="F:ADP binding"/>
    <property type="evidence" value="ECO:0007669"/>
    <property type="project" value="InterPro"/>
</dbReference>
<reference evidence="4" key="2">
    <citation type="submission" date="2025-08" db="UniProtKB">
        <authorList>
            <consortium name="RefSeq"/>
        </authorList>
    </citation>
    <scope>IDENTIFICATION</scope>
    <source>
        <tissue evidence="4">Leaf</tissue>
    </source>
</reference>
<evidence type="ECO:0000259" key="2">
    <source>
        <dbReference type="PROSITE" id="PS50104"/>
    </source>
</evidence>
<dbReference type="PANTHER" id="PTHR11017:SF560">
    <property type="entry name" value="RESISTANCE PROTEIN (TIR-NBS-LRR CLASS), PUTATIVE-RELATED"/>
    <property type="match status" value="1"/>
</dbReference>
<evidence type="ECO:0000313" key="3">
    <source>
        <dbReference type="Proteomes" id="UP000087766"/>
    </source>
</evidence>
<dbReference type="KEGG" id="vra:106773041"/>
<dbReference type="Gene3D" id="3.40.50.10140">
    <property type="entry name" value="Toll/interleukin-1 receptor homology (TIR) domain"/>
    <property type="match status" value="1"/>
</dbReference>
<dbReference type="Pfam" id="PF23282">
    <property type="entry name" value="WHD_ROQ1"/>
    <property type="match status" value="1"/>
</dbReference>
<name>A0A3Q0FEP3_VIGRR</name>
<reference evidence="3" key="1">
    <citation type="journal article" date="2014" name="Nat. Commun.">
        <title>Genome sequence of mungbean and insights into evolution within Vigna species.</title>
        <authorList>
            <person name="Kang Y.J."/>
            <person name="Kim S.K."/>
            <person name="Kim M.Y."/>
            <person name="Lestari P."/>
            <person name="Kim K.H."/>
            <person name="Ha B.K."/>
            <person name="Jun T.H."/>
            <person name="Hwang W.J."/>
            <person name="Lee T."/>
            <person name="Lee J."/>
            <person name="Shim S."/>
            <person name="Yoon M.Y."/>
            <person name="Jang Y.E."/>
            <person name="Han K.S."/>
            <person name="Taeprayoon P."/>
            <person name="Yoon N."/>
            <person name="Somta P."/>
            <person name="Tanya P."/>
            <person name="Kim K.S."/>
            <person name="Gwag J.G."/>
            <person name="Moon J.K."/>
            <person name="Lee Y.H."/>
            <person name="Park B.S."/>
            <person name="Bombarely A."/>
            <person name="Doyle J.J."/>
            <person name="Jackson S.A."/>
            <person name="Schafleitner R."/>
            <person name="Srinives P."/>
            <person name="Varshney R.K."/>
            <person name="Lee S.H."/>
        </authorList>
    </citation>
    <scope>NUCLEOTIDE SEQUENCE [LARGE SCALE GENOMIC DNA]</scope>
    <source>
        <strain evidence="3">cv. VC1973A</strain>
    </source>
</reference>
<dbReference type="OrthoDB" id="5972504at2759"/>
<dbReference type="InterPro" id="IPR042197">
    <property type="entry name" value="Apaf_helical"/>
</dbReference>
<dbReference type="Gene3D" id="3.80.10.10">
    <property type="entry name" value="Ribonuclease Inhibitor"/>
    <property type="match status" value="1"/>
</dbReference>
<dbReference type="Proteomes" id="UP000087766">
    <property type="component" value="Chromosome 9"/>
</dbReference>
<dbReference type="InterPro" id="IPR058192">
    <property type="entry name" value="WHD_ROQ1-like"/>
</dbReference>
<evidence type="ECO:0000313" key="4">
    <source>
        <dbReference type="RefSeq" id="XP_022642233.1"/>
    </source>
</evidence>
<dbReference type="InterPro" id="IPR044974">
    <property type="entry name" value="Disease_R_plants"/>
</dbReference>
<protein>
    <submittedName>
        <fullName evidence="4">TMV resistance protein N-like</fullName>
    </submittedName>
</protein>
<dbReference type="SUPFAM" id="SSF52058">
    <property type="entry name" value="L domain-like"/>
    <property type="match status" value="1"/>
</dbReference>
<dbReference type="InterPro" id="IPR000157">
    <property type="entry name" value="TIR_dom"/>
</dbReference>
<feature type="domain" description="TIR" evidence="2">
    <location>
        <begin position="1"/>
        <end position="127"/>
    </location>
</feature>
<proteinExistence type="predicted"/>
<dbReference type="InterPro" id="IPR032675">
    <property type="entry name" value="LRR_dom_sf"/>
</dbReference>
<dbReference type="GeneID" id="106773041"/>
<dbReference type="Gene3D" id="3.40.50.300">
    <property type="entry name" value="P-loop containing nucleotide triphosphate hydrolases"/>
    <property type="match status" value="1"/>
</dbReference>
<gene>
    <name evidence="4" type="primary">LOC106773041</name>
</gene>
<organism evidence="3 4">
    <name type="scientific">Vigna radiata var. radiata</name>
    <name type="common">Mung bean</name>
    <name type="synonym">Phaseolus aureus</name>
    <dbReference type="NCBI Taxonomy" id="3916"/>
    <lineage>
        <taxon>Eukaryota</taxon>
        <taxon>Viridiplantae</taxon>
        <taxon>Streptophyta</taxon>
        <taxon>Embryophyta</taxon>
        <taxon>Tracheophyta</taxon>
        <taxon>Spermatophyta</taxon>
        <taxon>Magnoliopsida</taxon>
        <taxon>eudicotyledons</taxon>
        <taxon>Gunneridae</taxon>
        <taxon>Pentapetalae</taxon>
        <taxon>rosids</taxon>
        <taxon>fabids</taxon>
        <taxon>Fabales</taxon>
        <taxon>Fabaceae</taxon>
        <taxon>Papilionoideae</taxon>
        <taxon>50 kb inversion clade</taxon>
        <taxon>NPAAA clade</taxon>
        <taxon>indigoferoid/millettioid clade</taxon>
        <taxon>Phaseoleae</taxon>
        <taxon>Vigna</taxon>
    </lineage>
</organism>
<dbReference type="SUPFAM" id="SSF52540">
    <property type="entry name" value="P-loop containing nucleoside triphosphate hydrolases"/>
    <property type="match status" value="1"/>
</dbReference>
<dbReference type="Pfam" id="PF01582">
    <property type="entry name" value="TIR"/>
    <property type="match status" value="1"/>
</dbReference>
<keyword evidence="3" id="KW-1185">Reference proteome</keyword>
<dbReference type="GO" id="GO:0006952">
    <property type="term" value="P:defense response"/>
    <property type="evidence" value="ECO:0007669"/>
    <property type="project" value="InterPro"/>
</dbReference>
<sequence length="634" mass="73278">MKLEEHMRAIGHTKITIIVFSKSYTESACSLLELEKIIECYETFGQIVVPVFYEIDPLDVRHQKDDFGKTLEDTAHRSYAGKQLQHARSRWSSALNRVAGMTGWDVRYFRHDAQLVEVIVRRVKELLDYKDMFITQYPVALLESRVEDVIKYIENQPSKVCIIGIWGFRGSGYVALQENLLSDVLKSKLMVGGVGIGRIYIQNEFCRRKLLIVLDDVNEFGQLENLCGSREWFGQGTVIIITTRDLHLLKQLENNYVYQNESLEAKPRKKLKELDRDIVNYCEGLPLALQFLGSYLCDKTIEGWRSLLRKLQRIHGDNLLKVLKISFDGLRDTEKDILLDLCCFFKGKEKDYVTDILNGCGLRADIGITVLIQRGLIKVDRNNKLQMHPLLQYMGREIIRQVCPEEPGKRSRLWLQDDVKDVLIQKTGTEAIQGLSLKLHSTSRDCFKTHAFKEMKKLRLLRLDHVQLVGDYGHISKELRWICWKGFPSKYIPKNLYMGNVIAIDLRHSHLQYVWKPPQILEQLQFLNLSHSKYLKETPDFSRLPSLEQLILKDCPSLLKVHPSIADLSNIRVINLKDCKSLRYLPREVYKLKSLKTLILSGCSKVGPIDISQVKSLVNIICLKQNCETNIDEL</sequence>
<dbReference type="InterPro" id="IPR027417">
    <property type="entry name" value="P-loop_NTPase"/>
</dbReference>
<keyword evidence="1" id="KW-0677">Repeat</keyword>
<accession>A0A3Q0FEP3</accession>
<dbReference type="RefSeq" id="XP_022642233.1">
    <property type="nucleotide sequence ID" value="XM_022786512.1"/>
</dbReference>
<dbReference type="InterPro" id="IPR035897">
    <property type="entry name" value="Toll_tir_struct_dom_sf"/>
</dbReference>
<dbReference type="AlphaFoldDB" id="A0A3Q0FEP3"/>
<dbReference type="SUPFAM" id="SSF52200">
    <property type="entry name" value="Toll/Interleukin receptor TIR domain"/>
    <property type="match status" value="1"/>
</dbReference>
<dbReference type="PANTHER" id="PTHR11017">
    <property type="entry name" value="LEUCINE-RICH REPEAT-CONTAINING PROTEIN"/>
    <property type="match status" value="1"/>
</dbReference>
<dbReference type="Gene3D" id="1.10.8.430">
    <property type="entry name" value="Helical domain of apoptotic protease-activating factors"/>
    <property type="match status" value="1"/>
</dbReference>